<dbReference type="AlphaFoldDB" id="A0A8X6J4C5"/>
<accession>A0A8X6J4C5</accession>
<comment type="caution">
    <text evidence="1">The sequence shown here is derived from an EMBL/GenBank/DDBJ whole genome shotgun (WGS) entry which is preliminary data.</text>
</comment>
<sequence length="120" mass="14389">MGRKLNAVQLDKLWTDECRKFDSQRQKWWQKYGNSNEVKPFDWDFCYKYGDQHKTKESQKVCYFPRMETESSYTKDFQDYSSALCPPTYRESFEKCKVCNARHVLAQPKGKDICIYGHCL</sequence>
<keyword evidence="2" id="KW-1185">Reference proteome</keyword>
<name>A0A8X6J4C5_TRICU</name>
<proteinExistence type="predicted"/>
<protein>
    <submittedName>
        <fullName evidence="1">Uncharacterized protein</fullName>
    </submittedName>
</protein>
<evidence type="ECO:0000313" key="1">
    <source>
        <dbReference type="EMBL" id="GFQ91035.1"/>
    </source>
</evidence>
<reference evidence="1" key="1">
    <citation type="submission" date="2020-07" db="EMBL/GenBank/DDBJ databases">
        <title>Multicomponent nature underlies the extraordinary mechanical properties of spider dragline silk.</title>
        <authorList>
            <person name="Kono N."/>
            <person name="Nakamura H."/>
            <person name="Mori M."/>
            <person name="Yoshida Y."/>
            <person name="Ohtoshi R."/>
            <person name="Malay A.D."/>
            <person name="Moran D.A.P."/>
            <person name="Tomita M."/>
            <person name="Numata K."/>
            <person name="Arakawa K."/>
        </authorList>
    </citation>
    <scope>NUCLEOTIDE SEQUENCE</scope>
</reference>
<dbReference type="EMBL" id="BMAO01013801">
    <property type="protein sequence ID" value="GFQ91035.1"/>
    <property type="molecule type" value="Genomic_DNA"/>
</dbReference>
<organism evidence="1 2">
    <name type="scientific">Trichonephila clavata</name>
    <name type="common">Joro spider</name>
    <name type="synonym">Nephila clavata</name>
    <dbReference type="NCBI Taxonomy" id="2740835"/>
    <lineage>
        <taxon>Eukaryota</taxon>
        <taxon>Metazoa</taxon>
        <taxon>Ecdysozoa</taxon>
        <taxon>Arthropoda</taxon>
        <taxon>Chelicerata</taxon>
        <taxon>Arachnida</taxon>
        <taxon>Araneae</taxon>
        <taxon>Araneomorphae</taxon>
        <taxon>Entelegynae</taxon>
        <taxon>Araneoidea</taxon>
        <taxon>Nephilidae</taxon>
        <taxon>Trichonephila</taxon>
    </lineage>
</organism>
<evidence type="ECO:0000313" key="2">
    <source>
        <dbReference type="Proteomes" id="UP000887116"/>
    </source>
</evidence>
<dbReference type="OrthoDB" id="6407637at2759"/>
<dbReference type="Proteomes" id="UP000887116">
    <property type="component" value="Unassembled WGS sequence"/>
</dbReference>
<gene>
    <name evidence="1" type="primary">AVEN_93985_1</name>
    <name evidence="1" type="ORF">TNCT_23911</name>
</gene>